<dbReference type="PATRIC" id="fig|758847.3.peg.1764"/>
<reference evidence="1 2" key="1">
    <citation type="journal article" date="2012" name="Gene">
        <title>Sequence of Leptospira santarosai serovar Shermani genome and prediction of virulence-associated genes.</title>
        <authorList>
            <person name="Chou L.F."/>
            <person name="Chen Y.T."/>
            <person name="Lu C.W."/>
            <person name="Ko Y.C."/>
            <person name="Tang C.Y."/>
            <person name="Pan M.J."/>
            <person name="Tian Y.C."/>
            <person name="Chiu C.H."/>
            <person name="Hung C.C."/>
            <person name="Yang C.W."/>
        </authorList>
    </citation>
    <scope>NUCLEOTIDE SEQUENCE [LARGE SCALE GENOMIC DNA]</scope>
    <source>
        <strain evidence="1">LT 821</strain>
    </source>
</reference>
<reference evidence="1 2" key="2">
    <citation type="journal article" date="2014" name="Emerg. Microbes Infect.">
        <title>Potential impact on kidney infection: a whole-genome analysis of Leptospira santarosai serovar Shermani.</title>
        <authorList>
            <person name="Chou L.F."/>
            <person name="Chen T.W."/>
            <person name="Ko Y.C."/>
            <person name="Pan M.J."/>
            <person name="Tian Y.C."/>
            <person name="Chiu C.H."/>
            <person name="Tang P."/>
            <person name="Hung C.C."/>
            <person name="Yang C.W."/>
        </authorList>
    </citation>
    <scope>NUCLEOTIDE SEQUENCE</scope>
    <source>
        <strain evidence="1 2">LT 821</strain>
    </source>
</reference>
<dbReference type="Proteomes" id="UP000035800">
    <property type="component" value="Chromosome II"/>
</dbReference>
<organism evidence="1 2">
    <name type="scientific">Leptospira santarosai serovar Shermani str. LT 821</name>
    <dbReference type="NCBI Taxonomy" id="758847"/>
    <lineage>
        <taxon>Bacteria</taxon>
        <taxon>Pseudomonadati</taxon>
        <taxon>Spirochaetota</taxon>
        <taxon>Spirochaetia</taxon>
        <taxon>Leptospirales</taxon>
        <taxon>Leptospiraceae</taxon>
        <taxon>Leptospira</taxon>
    </lineage>
</organism>
<accession>K8Y0D1</accession>
<dbReference type="STRING" id="758847.LSS_08404"/>
<dbReference type="EMBL" id="CP006695">
    <property type="protein sequence ID" value="EKT87118.1"/>
    <property type="molecule type" value="Genomic_DNA"/>
</dbReference>
<sequence>MKAARVYFREAISDFPSLMCCDHPQFSRGNFGNLIGTRSNESIVPNFFRVLILKVLNQR</sequence>
<proteinExistence type="predicted"/>
<gene>
    <name evidence="1" type="ORF">LSS_08404</name>
</gene>
<evidence type="ECO:0000313" key="2">
    <source>
        <dbReference type="Proteomes" id="UP000035800"/>
    </source>
</evidence>
<evidence type="ECO:0000313" key="1">
    <source>
        <dbReference type="EMBL" id="EKT87118.1"/>
    </source>
</evidence>
<protein>
    <submittedName>
        <fullName evidence="1">Uncharacterized protein</fullName>
    </submittedName>
</protein>
<dbReference type="KEGG" id="lst:LSS_08404"/>
<name>K8Y0D1_9LEPT</name>
<dbReference type="AlphaFoldDB" id="K8Y0D1"/>